<dbReference type="CDD" id="cd00075">
    <property type="entry name" value="HATPase"/>
    <property type="match status" value="1"/>
</dbReference>
<keyword evidence="5" id="KW-0808">Transferase</keyword>
<comment type="subcellular location">
    <subcellularLocation>
        <location evidence="2">Cell membrane</location>
    </subcellularLocation>
</comment>
<dbReference type="RefSeq" id="WP_345088076.1">
    <property type="nucleotide sequence ID" value="NZ_BAAAWG010000013.1"/>
</dbReference>
<evidence type="ECO:0000256" key="6">
    <source>
        <dbReference type="ARBA" id="ARBA00022777"/>
    </source>
</evidence>
<dbReference type="Proteomes" id="UP001596241">
    <property type="component" value="Unassembled WGS sequence"/>
</dbReference>
<evidence type="ECO:0000256" key="2">
    <source>
        <dbReference type="ARBA" id="ARBA00004236"/>
    </source>
</evidence>
<accession>A0ABW1FFA3</accession>
<evidence type="ECO:0000256" key="7">
    <source>
        <dbReference type="ARBA" id="ARBA00023012"/>
    </source>
</evidence>
<dbReference type="SMART" id="SM00388">
    <property type="entry name" value="HisKA"/>
    <property type="match status" value="1"/>
</dbReference>
<keyword evidence="14" id="KW-1185">Reference proteome</keyword>
<evidence type="ECO:0000313" key="14">
    <source>
        <dbReference type="Proteomes" id="UP001596241"/>
    </source>
</evidence>
<dbReference type="SUPFAM" id="SSF55785">
    <property type="entry name" value="PYP-like sensor domain (PAS domain)"/>
    <property type="match status" value="1"/>
</dbReference>
<dbReference type="PROSITE" id="PS50112">
    <property type="entry name" value="PAS"/>
    <property type="match status" value="1"/>
</dbReference>
<dbReference type="InterPro" id="IPR013656">
    <property type="entry name" value="PAS_4"/>
</dbReference>
<dbReference type="SUPFAM" id="SSF55781">
    <property type="entry name" value="GAF domain-like"/>
    <property type="match status" value="1"/>
</dbReference>
<dbReference type="NCBIfam" id="TIGR00229">
    <property type="entry name" value="sensory_box"/>
    <property type="match status" value="1"/>
</dbReference>
<dbReference type="InterPro" id="IPR036890">
    <property type="entry name" value="HATPase_C_sf"/>
</dbReference>
<dbReference type="GO" id="GO:0005524">
    <property type="term" value="F:ATP binding"/>
    <property type="evidence" value="ECO:0007669"/>
    <property type="project" value="UniProtKB-KW"/>
</dbReference>
<dbReference type="SUPFAM" id="SSF55874">
    <property type="entry name" value="ATPase domain of HSP90 chaperone/DNA topoisomerase II/histidine kinase"/>
    <property type="match status" value="1"/>
</dbReference>
<dbReference type="Gene3D" id="3.30.565.10">
    <property type="entry name" value="Histidine kinase-like ATPase, C-terminal domain"/>
    <property type="match status" value="1"/>
</dbReference>
<dbReference type="InterPro" id="IPR003661">
    <property type="entry name" value="HisK_dim/P_dom"/>
</dbReference>
<dbReference type="InterPro" id="IPR005467">
    <property type="entry name" value="His_kinase_dom"/>
</dbReference>
<keyword evidence="13" id="KW-0547">Nucleotide-binding</keyword>
<dbReference type="InterPro" id="IPR004358">
    <property type="entry name" value="Sig_transdc_His_kin-like_C"/>
</dbReference>
<evidence type="ECO:0000259" key="11">
    <source>
        <dbReference type="PROSITE" id="PS50112"/>
    </source>
</evidence>
<dbReference type="SMART" id="SM00091">
    <property type="entry name" value="PAS"/>
    <property type="match status" value="1"/>
</dbReference>
<feature type="region of interest" description="Disordered" evidence="9">
    <location>
        <begin position="542"/>
        <end position="574"/>
    </location>
</feature>
<dbReference type="PROSITE" id="PS50113">
    <property type="entry name" value="PAC"/>
    <property type="match status" value="1"/>
</dbReference>
<dbReference type="PRINTS" id="PR00344">
    <property type="entry name" value="BCTRLSENSOR"/>
</dbReference>
<evidence type="ECO:0000313" key="13">
    <source>
        <dbReference type="EMBL" id="MFC5892585.1"/>
    </source>
</evidence>
<feature type="domain" description="Histidine kinase" evidence="10">
    <location>
        <begin position="340"/>
        <end position="558"/>
    </location>
</feature>
<dbReference type="CDD" id="cd00130">
    <property type="entry name" value="PAS"/>
    <property type="match status" value="1"/>
</dbReference>
<evidence type="ECO:0000256" key="5">
    <source>
        <dbReference type="ARBA" id="ARBA00022679"/>
    </source>
</evidence>
<dbReference type="InterPro" id="IPR000014">
    <property type="entry name" value="PAS"/>
</dbReference>
<keyword evidence="13" id="KW-0067">ATP-binding</keyword>
<organism evidence="13 14">
    <name type="scientific">Streptomyces ramulosus</name>
    <dbReference type="NCBI Taxonomy" id="47762"/>
    <lineage>
        <taxon>Bacteria</taxon>
        <taxon>Bacillati</taxon>
        <taxon>Actinomycetota</taxon>
        <taxon>Actinomycetes</taxon>
        <taxon>Kitasatosporales</taxon>
        <taxon>Streptomycetaceae</taxon>
        <taxon>Streptomyces</taxon>
    </lineage>
</organism>
<dbReference type="Pfam" id="PF08448">
    <property type="entry name" value="PAS_4"/>
    <property type="match status" value="1"/>
</dbReference>
<evidence type="ECO:0000259" key="10">
    <source>
        <dbReference type="PROSITE" id="PS50109"/>
    </source>
</evidence>
<dbReference type="InterPro" id="IPR036097">
    <property type="entry name" value="HisK_dim/P_sf"/>
</dbReference>
<feature type="coiled-coil region" evidence="8">
    <location>
        <begin position="301"/>
        <end position="330"/>
    </location>
</feature>
<evidence type="ECO:0000256" key="3">
    <source>
        <dbReference type="ARBA" id="ARBA00012438"/>
    </source>
</evidence>
<dbReference type="SUPFAM" id="SSF47384">
    <property type="entry name" value="Homodimeric domain of signal transducing histidine kinase"/>
    <property type="match status" value="1"/>
</dbReference>
<dbReference type="EMBL" id="JBHSPW010000002">
    <property type="protein sequence ID" value="MFC5892585.1"/>
    <property type="molecule type" value="Genomic_DNA"/>
</dbReference>
<dbReference type="Gene3D" id="3.30.450.40">
    <property type="match status" value="1"/>
</dbReference>
<evidence type="ECO:0000256" key="1">
    <source>
        <dbReference type="ARBA" id="ARBA00000085"/>
    </source>
</evidence>
<dbReference type="SMART" id="SM00387">
    <property type="entry name" value="HATPase_c"/>
    <property type="match status" value="1"/>
</dbReference>
<dbReference type="Pfam" id="PF00512">
    <property type="entry name" value="HisKA"/>
    <property type="match status" value="1"/>
</dbReference>
<feature type="domain" description="PAS" evidence="11">
    <location>
        <begin position="193"/>
        <end position="252"/>
    </location>
</feature>
<dbReference type="PANTHER" id="PTHR43047">
    <property type="entry name" value="TWO-COMPONENT HISTIDINE PROTEIN KINASE"/>
    <property type="match status" value="1"/>
</dbReference>
<evidence type="ECO:0000259" key="12">
    <source>
        <dbReference type="PROSITE" id="PS50113"/>
    </source>
</evidence>
<evidence type="ECO:0000256" key="8">
    <source>
        <dbReference type="SAM" id="Coils"/>
    </source>
</evidence>
<proteinExistence type="predicted"/>
<keyword evidence="8" id="KW-0175">Coiled coil</keyword>
<sequence>MLREFDRRASLGTGPDTEAMPQLLVHHAQVLEMMAEGAPLRPVLDAVTGALEDLLPGTRCSVLLLDERSGRLRHGAAPSMPQEYIEAIDGMDTGPCAGSCGTAAYTAVPVVVPDIHRSALWDDFRPAAAIAGVRACWSTPIPGKDGQVLGTFAVYHDDPHTPTEYERHLVERFTHLAAVAIDHDRLFGSLAQSEERFRRAFDDNAAGMALLGLDGRVLRVNRALCALLRREASDLVGRFFQDLVEAEDRASLLHGVAAETGERHRFELRFHRLDDAPIVTSTTYSGVRDAYGNIVSWCVNLVDETDRKAAEEERRARAEAEIAQRHAEENSRTKSQFLTALGHEIRTPLHAVVGFGEMLRSGSLTPERSAEALERMSSAAGHLVDLVDDLSDVAAIEARALRLRAEPVPVGPLLADVHGLLTTAAHEASVTFDVELPKGAPAVTGDERRLRQVLLNLATNAIKYNHPGGRVLLGTAPAGGGRLALVVTDDGPGIPRHLQHRLFVPFDRLGAERGRNPGSGLGLHVTKGLVDGMGGELAIESGGPAPGTVARVTLPTPGNAAAPPPGAPSAPREA</sequence>
<reference evidence="14" key="1">
    <citation type="journal article" date="2019" name="Int. J. Syst. Evol. Microbiol.">
        <title>The Global Catalogue of Microorganisms (GCM) 10K type strain sequencing project: providing services to taxonomists for standard genome sequencing and annotation.</title>
        <authorList>
            <consortium name="The Broad Institute Genomics Platform"/>
            <consortium name="The Broad Institute Genome Sequencing Center for Infectious Disease"/>
            <person name="Wu L."/>
            <person name="Ma J."/>
        </authorList>
    </citation>
    <scope>NUCLEOTIDE SEQUENCE [LARGE SCALE GENOMIC DNA]</scope>
    <source>
        <strain evidence="14">CGMCC 1.15809</strain>
    </source>
</reference>
<dbReference type="Gene3D" id="1.10.287.130">
    <property type="match status" value="1"/>
</dbReference>
<dbReference type="PROSITE" id="PS50109">
    <property type="entry name" value="HIS_KIN"/>
    <property type="match status" value="1"/>
</dbReference>
<comment type="catalytic activity">
    <reaction evidence="1">
        <text>ATP + protein L-histidine = ADP + protein N-phospho-L-histidine.</text>
        <dbReference type="EC" id="2.7.13.3"/>
    </reaction>
</comment>
<keyword evidence="4" id="KW-0597">Phosphoprotein</keyword>
<keyword evidence="7" id="KW-0902">Two-component regulatory system</keyword>
<keyword evidence="6" id="KW-0418">Kinase</keyword>
<dbReference type="InterPro" id="IPR000700">
    <property type="entry name" value="PAS-assoc_C"/>
</dbReference>
<dbReference type="SMART" id="SM00065">
    <property type="entry name" value="GAF"/>
    <property type="match status" value="1"/>
</dbReference>
<dbReference type="InterPro" id="IPR003594">
    <property type="entry name" value="HATPase_dom"/>
</dbReference>
<dbReference type="Pfam" id="PF13185">
    <property type="entry name" value="GAF_2"/>
    <property type="match status" value="1"/>
</dbReference>
<dbReference type="InterPro" id="IPR035965">
    <property type="entry name" value="PAS-like_dom_sf"/>
</dbReference>
<feature type="domain" description="PAC" evidence="12">
    <location>
        <begin position="264"/>
        <end position="316"/>
    </location>
</feature>
<comment type="caution">
    <text evidence="13">The sequence shown here is derived from an EMBL/GenBank/DDBJ whole genome shotgun (WGS) entry which is preliminary data.</text>
</comment>
<dbReference type="PANTHER" id="PTHR43047:SF64">
    <property type="entry name" value="HISTIDINE KINASE CONTAINING CHEY-HOMOLOGOUS RECEIVER DOMAIN AND PAS DOMAIN-RELATED"/>
    <property type="match status" value="1"/>
</dbReference>
<dbReference type="InterPro" id="IPR029016">
    <property type="entry name" value="GAF-like_dom_sf"/>
</dbReference>
<dbReference type="CDD" id="cd00082">
    <property type="entry name" value="HisKA"/>
    <property type="match status" value="1"/>
</dbReference>
<name>A0ABW1FFA3_9ACTN</name>
<evidence type="ECO:0000256" key="9">
    <source>
        <dbReference type="SAM" id="MobiDB-lite"/>
    </source>
</evidence>
<evidence type="ECO:0000256" key="4">
    <source>
        <dbReference type="ARBA" id="ARBA00022553"/>
    </source>
</evidence>
<dbReference type="Pfam" id="PF02518">
    <property type="entry name" value="HATPase_c"/>
    <property type="match status" value="1"/>
</dbReference>
<protein>
    <recommendedName>
        <fullName evidence="3">histidine kinase</fullName>
        <ecNumber evidence="3">2.7.13.3</ecNumber>
    </recommendedName>
</protein>
<dbReference type="InterPro" id="IPR003018">
    <property type="entry name" value="GAF"/>
</dbReference>
<dbReference type="Gene3D" id="3.30.450.20">
    <property type="entry name" value="PAS domain"/>
    <property type="match status" value="1"/>
</dbReference>
<gene>
    <name evidence="13" type="ORF">ACFP3M_07110</name>
</gene>
<dbReference type="EC" id="2.7.13.3" evidence="3"/>